<proteinExistence type="predicted"/>
<feature type="region of interest" description="Disordered" evidence="1">
    <location>
        <begin position="1"/>
        <end position="101"/>
    </location>
</feature>
<protein>
    <recommendedName>
        <fullName evidence="4">DUF2058 domain-containing protein</fullName>
    </recommendedName>
</protein>
<dbReference type="AlphaFoldDB" id="A0A1Y1Q9K6"/>
<reference evidence="2 3" key="1">
    <citation type="submission" date="2017-01" db="EMBL/GenBank/DDBJ databases">
        <title>Novel large sulfur bacteria in the metagenomes of groundwater-fed chemosynthetic microbial mats in the Lake Huron basin.</title>
        <authorList>
            <person name="Sharrar A.M."/>
            <person name="Flood B.E."/>
            <person name="Bailey J.V."/>
            <person name="Jones D.S."/>
            <person name="Biddanda B."/>
            <person name="Ruberg S.A."/>
            <person name="Marcus D.N."/>
            <person name="Dick G.J."/>
        </authorList>
    </citation>
    <scope>NUCLEOTIDE SEQUENCE [LARGE SCALE GENOMIC DNA]</scope>
    <source>
        <strain evidence="2">A8</strain>
    </source>
</reference>
<feature type="compositionally biased region" description="Basic and acidic residues" evidence="1">
    <location>
        <begin position="73"/>
        <end position="96"/>
    </location>
</feature>
<evidence type="ECO:0000256" key="1">
    <source>
        <dbReference type="SAM" id="MobiDB-lite"/>
    </source>
</evidence>
<organism evidence="2 3">
    <name type="scientific">Thiothrix lacustris</name>
    <dbReference type="NCBI Taxonomy" id="525917"/>
    <lineage>
        <taxon>Bacteria</taxon>
        <taxon>Pseudomonadati</taxon>
        <taxon>Pseudomonadota</taxon>
        <taxon>Gammaproteobacteria</taxon>
        <taxon>Thiotrichales</taxon>
        <taxon>Thiotrichaceae</taxon>
        <taxon>Thiothrix</taxon>
    </lineage>
</organism>
<evidence type="ECO:0008006" key="4">
    <source>
        <dbReference type="Google" id="ProtNLM"/>
    </source>
</evidence>
<evidence type="ECO:0000313" key="2">
    <source>
        <dbReference type="EMBL" id="OQX00674.1"/>
    </source>
</evidence>
<gene>
    <name evidence="2" type="ORF">BWK73_47945</name>
</gene>
<sequence>MANSFQEQLLKAGLVTQEQIEKANQPKPKPVEKTPNKNRNTAKPRPNPVPRPQANPQPVKAAKPPKPQSDLEQFYKERAQLERNEREETERLARERAARKKQTREQVHALIQGHVQNVDDAEIRYNFVVGDNIKYVYVTEAQQQALADGTLAITFLEGKRCLISAEIAAQLLALDPGKLVIINHPDDTAAA</sequence>
<dbReference type="Proteomes" id="UP000192491">
    <property type="component" value="Unassembled WGS sequence"/>
</dbReference>
<comment type="caution">
    <text evidence="2">The sequence shown here is derived from an EMBL/GenBank/DDBJ whole genome shotgun (WGS) entry which is preliminary data.</text>
</comment>
<evidence type="ECO:0000313" key="3">
    <source>
        <dbReference type="Proteomes" id="UP000192491"/>
    </source>
</evidence>
<accession>A0A1Y1Q9K6</accession>
<name>A0A1Y1Q9K6_9GAMM</name>
<feature type="compositionally biased region" description="Pro residues" evidence="1">
    <location>
        <begin position="45"/>
        <end position="55"/>
    </location>
</feature>
<dbReference type="EMBL" id="MTEJ01000629">
    <property type="protein sequence ID" value="OQX00674.1"/>
    <property type="molecule type" value="Genomic_DNA"/>
</dbReference>
<dbReference type="InterPro" id="IPR018636">
    <property type="entry name" value="DUF2058"/>
</dbReference>
<dbReference type="Pfam" id="PF09831">
    <property type="entry name" value="DUF2058"/>
    <property type="match status" value="2"/>
</dbReference>